<keyword evidence="1" id="KW-0472">Membrane</keyword>
<feature type="transmembrane region" description="Helical" evidence="1">
    <location>
        <begin position="12"/>
        <end position="39"/>
    </location>
</feature>
<evidence type="ECO:0000313" key="3">
    <source>
        <dbReference type="Proteomes" id="UP000678016"/>
    </source>
</evidence>
<feature type="transmembrane region" description="Helical" evidence="1">
    <location>
        <begin position="59"/>
        <end position="78"/>
    </location>
</feature>
<evidence type="ECO:0000256" key="1">
    <source>
        <dbReference type="SAM" id="Phobius"/>
    </source>
</evidence>
<sequence length="81" mass="8877">MSKTLRLMFVEARIYGLTLVTGILLMIQGYGAAFTELAWGATWGPLAWISERVALPDDSPFLLGALGFVFVLVVCFAVQHD</sequence>
<evidence type="ECO:0000313" key="2">
    <source>
        <dbReference type="EMBL" id="QUX29662.1"/>
    </source>
</evidence>
<organism evidence="2 3">
    <name type="scientific">Nocardiopsis akebiae</name>
    <dbReference type="NCBI Taxonomy" id="2831968"/>
    <lineage>
        <taxon>Bacteria</taxon>
        <taxon>Bacillati</taxon>
        <taxon>Actinomycetota</taxon>
        <taxon>Actinomycetes</taxon>
        <taxon>Streptosporangiales</taxon>
        <taxon>Nocardiopsidaceae</taxon>
        <taxon>Nocardiopsis</taxon>
    </lineage>
</organism>
<dbReference type="Proteomes" id="UP000678016">
    <property type="component" value="Chromosome"/>
</dbReference>
<accession>A0ABX8C875</accession>
<protein>
    <submittedName>
        <fullName evidence="2">Uncharacterized protein</fullName>
    </submittedName>
</protein>
<dbReference type="EMBL" id="CP074132">
    <property type="protein sequence ID" value="QUX29662.1"/>
    <property type="molecule type" value="Genomic_DNA"/>
</dbReference>
<name>A0ABX8C875_9ACTN</name>
<keyword evidence="1" id="KW-1133">Transmembrane helix</keyword>
<dbReference type="RefSeq" id="WP_212642495.1">
    <property type="nucleotide sequence ID" value="NZ_CP074132.1"/>
</dbReference>
<keyword evidence="3" id="KW-1185">Reference proteome</keyword>
<reference evidence="3" key="1">
    <citation type="submission" date="2021-05" db="EMBL/GenBank/DDBJ databases">
        <title>Direct Submission.</title>
        <authorList>
            <person name="Li K."/>
            <person name="Gao J."/>
        </authorList>
    </citation>
    <scope>NUCLEOTIDE SEQUENCE [LARGE SCALE GENOMIC DNA]</scope>
    <source>
        <strain evidence="3">HDS12</strain>
    </source>
</reference>
<keyword evidence="1" id="KW-0812">Transmembrane</keyword>
<gene>
    <name evidence="2" type="ORF">KGD83_03540</name>
</gene>
<proteinExistence type="predicted"/>